<evidence type="ECO:0000256" key="3">
    <source>
        <dbReference type="ARBA" id="ARBA00005862"/>
    </source>
</evidence>
<feature type="transmembrane region" description="Helical" evidence="11">
    <location>
        <begin position="865"/>
        <end position="885"/>
    </location>
</feature>
<dbReference type="InterPro" id="IPR036134">
    <property type="entry name" value="Crypto/Photolyase_FAD-like_sf"/>
</dbReference>
<dbReference type="PROSITE" id="PS00394">
    <property type="entry name" value="DNA_PHOTOLYASES_1_1"/>
    <property type="match status" value="1"/>
</dbReference>
<dbReference type="InterPro" id="IPR014134">
    <property type="entry name" value="Cryptochrome_pln"/>
</dbReference>
<comment type="subcellular location">
    <subcellularLocation>
        <location evidence="2">Membrane</location>
        <topology evidence="2">Multi-pass membrane protein</topology>
    </subcellularLocation>
</comment>
<evidence type="ECO:0000256" key="6">
    <source>
        <dbReference type="ARBA" id="ARBA00022827"/>
    </source>
</evidence>
<dbReference type="PANTHER" id="PTHR11455">
    <property type="entry name" value="CRYPTOCHROME"/>
    <property type="match status" value="1"/>
</dbReference>
<dbReference type="Pfam" id="PF00875">
    <property type="entry name" value="DNA_photolyase"/>
    <property type="match status" value="1"/>
</dbReference>
<feature type="domain" description="Photolyase/cryptochrome alpha/beta" evidence="12">
    <location>
        <begin position="3"/>
        <end position="132"/>
    </location>
</feature>
<keyword evidence="6" id="KW-0274">FAD</keyword>
<dbReference type="Pfam" id="PF03441">
    <property type="entry name" value="FAD_binding_7"/>
    <property type="match status" value="1"/>
</dbReference>
<feature type="transmembrane region" description="Helical" evidence="11">
    <location>
        <begin position="837"/>
        <end position="858"/>
    </location>
</feature>
<evidence type="ECO:0000256" key="2">
    <source>
        <dbReference type="ARBA" id="ARBA00004141"/>
    </source>
</evidence>
<evidence type="ECO:0000256" key="1">
    <source>
        <dbReference type="ARBA" id="ARBA00001974"/>
    </source>
</evidence>
<dbReference type="InterPro" id="IPR014729">
    <property type="entry name" value="Rossmann-like_a/b/a_fold"/>
</dbReference>
<sequence>MATCSIVWFRRDLRLEDNPALIAAARLGSVIPVFIWCPTEDGQFHPGRFSRWWLKQSLLHLDVSLRDLGCPLIMRKTRNTLSVLLEIVEATGATQVFFNHLYDPVSLVRDHSVKQGLVEHGVSVHSWNGDLLNEPWEVYDHKGQAFTTFDTYWEKCLHMPYEPEAPLLPPRQLRGLKCEILSCSAEELGLEDSSEKSSNALLARAWCPGWSYANKSLEAFIQGPLLEYATDRQKVDGVTTSLLSPYLHFGELSVRKLFYEVRSKQVAWTREGSTVGEQNVTLFFRSIGLREYSRYLSFHFPFTHERSLLANLKSFPWRVDEGYFKAWRQGRTGYPLVDAGMRELWATGWLHNRIRVIVSSFCVKFLQLPWRWGMKYFWDTLLDADLECDVLGWQYISGSLPDGHELDRMDNPQLEGYRFDPDGEYVRRWLPELSRLPIEWIHHPWDAPLTALRAAGVELGTNYPRPIVEIGVARERLQASLAQMWEREAALKASLANGVEEGLGETTEVPGTGGPFHERMDVHTVVVRQSPSDSRSLLRDRLVPDLPSTSQLQAAASILHQSTLIEEDMEEVTTTLPPPAPSPSAGLSMAGLSNALEDHAHDFVDRSQSGQAAVPRLNSDLNCTAESGVGGRAESEGGAVPVWSPSVPSQSQPQASECNGTDHGGTLRARKQQQQQLLLQKVVETEKQKKTKKYELSEFHSLPDYIRDNEYILRHYRSDWPIPESLLSIFSIHNETLNIWTHLIGFLLFLALTIDTVRDVPRLEQLFEKASRLNVAIILMQQQEMDEVVPILTQRVTRWPFFVFMGGSMFCLLSSSICHLLSCHSSYLTYWLLRLDYTGIGIMIATSFFPPVYYVFLCQPVWRQFYLTSISLIGVSTVIISLVPVFQTPKYRPVRGLAFAGMAMSGIVPAAHKLMYFHHEPYCLHTSAYELTMGLFYMVGVIIYIARIPERWWPGLFDLAGHSHQIFHVLVVAGAFTHYKGGLLYLEWRDKISCL</sequence>
<evidence type="ECO:0000256" key="11">
    <source>
        <dbReference type="SAM" id="Phobius"/>
    </source>
</evidence>
<dbReference type="Gene3D" id="1.10.579.10">
    <property type="entry name" value="DNA Cyclobutane Dipyrimidine Photolyase, subunit A, domain 3"/>
    <property type="match status" value="1"/>
</dbReference>
<keyword evidence="5 11" id="KW-0812">Transmembrane</keyword>
<dbReference type="SUPFAM" id="SSF52425">
    <property type="entry name" value="Cryptochrome/photolyase, N-terminal domain"/>
    <property type="match status" value="1"/>
</dbReference>
<comment type="cofactor">
    <cofactor evidence="1">
        <name>FAD</name>
        <dbReference type="ChEBI" id="CHEBI:57692"/>
    </cofactor>
</comment>
<dbReference type="PANTHER" id="PTHR11455:SF18">
    <property type="entry name" value="SI:CH1073-390K14.1"/>
    <property type="match status" value="1"/>
</dbReference>
<organism evidence="13 14">
    <name type="scientific">Sphagnum jensenii</name>
    <dbReference type="NCBI Taxonomy" id="128206"/>
    <lineage>
        <taxon>Eukaryota</taxon>
        <taxon>Viridiplantae</taxon>
        <taxon>Streptophyta</taxon>
        <taxon>Embryophyta</taxon>
        <taxon>Bryophyta</taxon>
        <taxon>Sphagnophytina</taxon>
        <taxon>Sphagnopsida</taxon>
        <taxon>Sphagnales</taxon>
        <taxon>Sphagnaceae</taxon>
        <taxon>Sphagnum</taxon>
    </lineage>
</organism>
<keyword evidence="8" id="KW-0157">Chromophore</keyword>
<evidence type="ECO:0000256" key="4">
    <source>
        <dbReference type="ARBA" id="ARBA00022630"/>
    </source>
</evidence>
<dbReference type="PRINTS" id="PR00147">
    <property type="entry name" value="DNAPHOTLYASE"/>
</dbReference>
<dbReference type="SUPFAM" id="SSF48173">
    <property type="entry name" value="Cryptochrome/photolyase FAD-binding domain"/>
    <property type="match status" value="1"/>
</dbReference>
<dbReference type="InterPro" id="IPR002081">
    <property type="entry name" value="Cryptochrome/DNA_photolyase_1"/>
</dbReference>
<dbReference type="Proteomes" id="UP001497444">
    <property type="component" value="Chromosome 9"/>
</dbReference>
<dbReference type="Pfam" id="PF03006">
    <property type="entry name" value="HlyIII"/>
    <property type="match status" value="1"/>
</dbReference>
<feature type="transmembrane region" description="Helical" evidence="11">
    <location>
        <begin position="739"/>
        <end position="757"/>
    </location>
</feature>
<dbReference type="InterPro" id="IPR006050">
    <property type="entry name" value="DNA_photolyase_N"/>
</dbReference>
<evidence type="ECO:0000259" key="12">
    <source>
        <dbReference type="PROSITE" id="PS51645"/>
    </source>
</evidence>
<evidence type="ECO:0000313" key="13">
    <source>
        <dbReference type="EMBL" id="CAK9279018.1"/>
    </source>
</evidence>
<dbReference type="Gene3D" id="3.40.50.620">
    <property type="entry name" value="HUPs"/>
    <property type="match status" value="1"/>
</dbReference>
<evidence type="ECO:0000256" key="9">
    <source>
        <dbReference type="ARBA" id="ARBA00023136"/>
    </source>
</evidence>
<protein>
    <recommendedName>
        <fullName evidence="12">Photolyase/cryptochrome alpha/beta domain-containing protein</fullName>
    </recommendedName>
</protein>
<keyword evidence="7 11" id="KW-1133">Transmembrane helix</keyword>
<name>A0ABP0XIS8_9BRYO</name>
<dbReference type="Gene3D" id="1.25.40.80">
    <property type="match status" value="1"/>
</dbReference>
<keyword evidence="4" id="KW-0285">Flavoprotein</keyword>
<dbReference type="PROSITE" id="PS51645">
    <property type="entry name" value="PHR_CRY_ALPHA_BETA"/>
    <property type="match status" value="1"/>
</dbReference>
<dbReference type="InterPro" id="IPR036155">
    <property type="entry name" value="Crypto/Photolyase_N_sf"/>
</dbReference>
<feature type="region of interest" description="Disordered" evidence="10">
    <location>
        <begin position="625"/>
        <end position="671"/>
    </location>
</feature>
<dbReference type="InterPro" id="IPR005101">
    <property type="entry name" value="Cryptochr/Photolyase_FAD-bd"/>
</dbReference>
<gene>
    <name evidence="13" type="ORF">CSSPJE1EN1_LOCUS24496</name>
</gene>
<dbReference type="NCBIfam" id="TIGR02766">
    <property type="entry name" value="crypt_chrom_pln"/>
    <property type="match status" value="1"/>
</dbReference>
<dbReference type="InterPro" id="IPR018394">
    <property type="entry name" value="DNA_photolyase_1_CS_C"/>
</dbReference>
<proteinExistence type="inferred from homology"/>
<dbReference type="InterPro" id="IPR004254">
    <property type="entry name" value="AdipoR/HlyIII-related"/>
</dbReference>
<dbReference type="EMBL" id="OZ020104">
    <property type="protein sequence ID" value="CAK9279018.1"/>
    <property type="molecule type" value="Genomic_DNA"/>
</dbReference>
<keyword evidence="14" id="KW-1185">Reference proteome</keyword>
<feature type="transmembrane region" description="Helical" evidence="11">
    <location>
        <begin position="928"/>
        <end position="946"/>
    </location>
</feature>
<feature type="transmembrane region" description="Helical" evidence="11">
    <location>
        <begin position="966"/>
        <end position="986"/>
    </location>
</feature>
<evidence type="ECO:0000256" key="8">
    <source>
        <dbReference type="ARBA" id="ARBA00022991"/>
    </source>
</evidence>
<evidence type="ECO:0000256" key="5">
    <source>
        <dbReference type="ARBA" id="ARBA00022692"/>
    </source>
</evidence>
<reference evidence="13" key="1">
    <citation type="submission" date="2024-02" db="EMBL/GenBank/DDBJ databases">
        <authorList>
            <consortium name="ELIXIR-Norway"/>
            <consortium name="Elixir Norway"/>
        </authorList>
    </citation>
    <scope>NUCLEOTIDE SEQUENCE</scope>
</reference>
<evidence type="ECO:0000256" key="10">
    <source>
        <dbReference type="SAM" id="MobiDB-lite"/>
    </source>
</evidence>
<evidence type="ECO:0000313" key="14">
    <source>
        <dbReference type="Proteomes" id="UP001497444"/>
    </source>
</evidence>
<accession>A0ABP0XIS8</accession>
<evidence type="ECO:0000256" key="7">
    <source>
        <dbReference type="ARBA" id="ARBA00022989"/>
    </source>
</evidence>
<keyword evidence="9 11" id="KW-0472">Membrane</keyword>
<comment type="similarity">
    <text evidence="3">Belongs to the DNA photolyase class-1 family.</text>
</comment>
<feature type="compositionally biased region" description="Low complexity" evidence="10">
    <location>
        <begin position="640"/>
        <end position="654"/>
    </location>
</feature>
<feature type="transmembrane region" description="Helical" evidence="11">
    <location>
        <begin position="801"/>
        <end position="822"/>
    </location>
</feature>
<feature type="transmembrane region" description="Helical" evidence="11">
    <location>
        <begin position="897"/>
        <end position="916"/>
    </location>
</feature>